<evidence type="ECO:0000313" key="2">
    <source>
        <dbReference type="Proteomes" id="UP001196413"/>
    </source>
</evidence>
<gene>
    <name evidence="1" type="ORF">KIN20_008687</name>
</gene>
<keyword evidence="2" id="KW-1185">Reference proteome</keyword>
<accession>A0AAD5MWY3</accession>
<reference evidence="1" key="1">
    <citation type="submission" date="2021-06" db="EMBL/GenBank/DDBJ databases">
        <title>Parelaphostrongylus tenuis whole genome reference sequence.</title>
        <authorList>
            <person name="Garwood T.J."/>
            <person name="Larsen P.A."/>
            <person name="Fountain-Jones N.M."/>
            <person name="Garbe J.R."/>
            <person name="Macchietto M.G."/>
            <person name="Kania S.A."/>
            <person name="Gerhold R.W."/>
            <person name="Richards J.E."/>
            <person name="Wolf T.M."/>
        </authorList>
    </citation>
    <scope>NUCLEOTIDE SEQUENCE</scope>
    <source>
        <strain evidence="1">MNPRO001-30</strain>
        <tissue evidence="1">Meninges</tissue>
    </source>
</reference>
<dbReference type="EMBL" id="JAHQIW010001369">
    <property type="protein sequence ID" value="KAJ1352364.1"/>
    <property type="molecule type" value="Genomic_DNA"/>
</dbReference>
<dbReference type="AlphaFoldDB" id="A0AAD5MWY3"/>
<proteinExistence type="predicted"/>
<protein>
    <submittedName>
        <fullName evidence="1">Uncharacterized protein</fullName>
    </submittedName>
</protein>
<dbReference type="Proteomes" id="UP001196413">
    <property type="component" value="Unassembled WGS sequence"/>
</dbReference>
<name>A0AAD5MWY3_PARTN</name>
<organism evidence="1 2">
    <name type="scientific">Parelaphostrongylus tenuis</name>
    <name type="common">Meningeal worm</name>
    <dbReference type="NCBI Taxonomy" id="148309"/>
    <lineage>
        <taxon>Eukaryota</taxon>
        <taxon>Metazoa</taxon>
        <taxon>Ecdysozoa</taxon>
        <taxon>Nematoda</taxon>
        <taxon>Chromadorea</taxon>
        <taxon>Rhabditida</taxon>
        <taxon>Rhabditina</taxon>
        <taxon>Rhabditomorpha</taxon>
        <taxon>Strongyloidea</taxon>
        <taxon>Metastrongylidae</taxon>
        <taxon>Parelaphostrongylus</taxon>
    </lineage>
</organism>
<comment type="caution">
    <text evidence="1">The sequence shown here is derived from an EMBL/GenBank/DDBJ whole genome shotgun (WGS) entry which is preliminary data.</text>
</comment>
<evidence type="ECO:0000313" key="1">
    <source>
        <dbReference type="EMBL" id="KAJ1352364.1"/>
    </source>
</evidence>
<sequence>MEKKSDSRQIHHLHFGDGIALIAQSINYAERFLANFGNNCGPWSPTTNLESVISLLVECHSPWTSEYIEPRYPQVVPQSVLVVVNQRKGC</sequence>